<accession>A0ABR3BBC9</accession>
<feature type="signal peptide" evidence="9">
    <location>
        <begin position="1"/>
        <end position="19"/>
    </location>
</feature>
<gene>
    <name evidence="10" type="ORF">J3Q64DRAFT_1226084</name>
</gene>
<feature type="transmembrane region" description="Helical" evidence="8">
    <location>
        <begin position="242"/>
        <end position="263"/>
    </location>
</feature>
<feature type="compositionally biased region" description="Acidic residues" evidence="7">
    <location>
        <begin position="208"/>
        <end position="222"/>
    </location>
</feature>
<dbReference type="EMBL" id="JBCLYO010000002">
    <property type="protein sequence ID" value="KAL0092670.1"/>
    <property type="molecule type" value="Genomic_DNA"/>
</dbReference>
<dbReference type="PANTHER" id="PTHR15071">
    <property type="entry name" value="MANNOSE-6-PHOSPHATE RECEPTOR FAMILY MEMBER"/>
    <property type="match status" value="1"/>
</dbReference>
<feature type="compositionally biased region" description="Basic and acidic residues" evidence="7">
    <location>
        <begin position="223"/>
        <end position="234"/>
    </location>
</feature>
<evidence type="ECO:0000256" key="5">
    <source>
        <dbReference type="ARBA" id="ARBA00022989"/>
    </source>
</evidence>
<dbReference type="Pfam" id="PF09451">
    <property type="entry name" value="ATG27"/>
    <property type="match status" value="1"/>
</dbReference>
<name>A0ABR3BBC9_PHYBL</name>
<evidence type="ECO:0000313" key="10">
    <source>
        <dbReference type="EMBL" id="KAL0092670.1"/>
    </source>
</evidence>
<evidence type="ECO:0000313" key="11">
    <source>
        <dbReference type="Proteomes" id="UP001448207"/>
    </source>
</evidence>
<dbReference type="SUPFAM" id="SSF50911">
    <property type="entry name" value="Mannose 6-phosphate receptor domain"/>
    <property type="match status" value="1"/>
</dbReference>
<evidence type="ECO:0000256" key="8">
    <source>
        <dbReference type="SAM" id="Phobius"/>
    </source>
</evidence>
<dbReference type="InterPro" id="IPR009011">
    <property type="entry name" value="Man6P_isomerase_rcpt-bd_dom_sf"/>
</dbReference>
<evidence type="ECO:0000256" key="6">
    <source>
        <dbReference type="ARBA" id="ARBA00023136"/>
    </source>
</evidence>
<evidence type="ECO:0000256" key="4">
    <source>
        <dbReference type="ARBA" id="ARBA00022927"/>
    </source>
</evidence>
<dbReference type="Proteomes" id="UP001448207">
    <property type="component" value="Unassembled WGS sequence"/>
</dbReference>
<reference evidence="10 11" key="1">
    <citation type="submission" date="2024-04" db="EMBL/GenBank/DDBJ databases">
        <title>Symmetric and asymmetric DNA N6-adenine methylation regulates different biological responses in Mucorales.</title>
        <authorList>
            <consortium name="Lawrence Berkeley National Laboratory"/>
            <person name="Lax C."/>
            <person name="Mondo S.J."/>
            <person name="Osorio-Concepcion M."/>
            <person name="Muszewska A."/>
            <person name="Corrochano-Luque M."/>
            <person name="Gutierrez G."/>
            <person name="Riley R."/>
            <person name="Lipzen A."/>
            <person name="Guo J."/>
            <person name="Hundley H."/>
            <person name="Amirebrahimi M."/>
            <person name="Ng V."/>
            <person name="Lorenzo-Gutierrez D."/>
            <person name="Binder U."/>
            <person name="Yang J."/>
            <person name="Song Y."/>
            <person name="Canovas D."/>
            <person name="Navarro E."/>
            <person name="Freitag M."/>
            <person name="Gabaldon T."/>
            <person name="Grigoriev I.V."/>
            <person name="Corrochano L.M."/>
            <person name="Nicolas F.E."/>
            <person name="Garre V."/>
        </authorList>
    </citation>
    <scope>NUCLEOTIDE SEQUENCE [LARGE SCALE GENOMIC DNA]</scope>
    <source>
        <strain evidence="10 11">L51</strain>
    </source>
</reference>
<keyword evidence="2 8" id="KW-0812">Transmembrane</keyword>
<sequence>MRYIPIFISVLYFSTYVLCIQDYCKSGYKLESNGIWELDLSRLNRPFVVVHNETTYPTITSTQTEINICDALNRPSDVDEEDFCKDRTYICRRVINTKKGSDRVTHVQAIAGEFEGSKLNATVEVPNNTEQDLSQNGAQLSISLGGEHINNKSLSALITLECDTSQPTKEDPNEPTIVSFKSNVLAVHWKTVFACGAQPKEKIPKEDEPTEDEPTEDEPSEDEPSKDKDVPPKDINEGMSSIGVFFTFVGLLIGLYFGGYALYNYKVYNARGIDLLPHRDFWIELPYLIKDLITHVMDSMSSNRRGGGYASV</sequence>
<evidence type="ECO:0000256" key="2">
    <source>
        <dbReference type="ARBA" id="ARBA00022692"/>
    </source>
</evidence>
<evidence type="ECO:0000256" key="3">
    <source>
        <dbReference type="ARBA" id="ARBA00022729"/>
    </source>
</evidence>
<keyword evidence="3 9" id="KW-0732">Signal</keyword>
<feature type="chain" id="PRO_5047089959" evidence="9">
    <location>
        <begin position="20"/>
        <end position="312"/>
    </location>
</feature>
<keyword evidence="11" id="KW-1185">Reference proteome</keyword>
<protein>
    <submittedName>
        <fullName evidence="10">Autophagy-related protein 27</fullName>
    </submittedName>
</protein>
<dbReference type="Gene3D" id="2.70.130.10">
    <property type="entry name" value="Mannose-6-phosphate receptor binding domain"/>
    <property type="match status" value="1"/>
</dbReference>
<comment type="subcellular location">
    <subcellularLocation>
        <location evidence="1">Preautophagosomal structure membrane</location>
        <topology evidence="1">Single-pass type I membrane protein</topology>
    </subcellularLocation>
</comment>
<keyword evidence="4" id="KW-0653">Protein transport</keyword>
<feature type="region of interest" description="Disordered" evidence="7">
    <location>
        <begin position="200"/>
        <end position="234"/>
    </location>
</feature>
<dbReference type="PANTHER" id="PTHR15071:SF13">
    <property type="entry name" value="AUTOPHAGY-RELATED PROTEIN 27"/>
    <property type="match status" value="1"/>
</dbReference>
<organism evidence="10 11">
    <name type="scientific">Phycomyces blakesleeanus</name>
    <dbReference type="NCBI Taxonomy" id="4837"/>
    <lineage>
        <taxon>Eukaryota</taxon>
        <taxon>Fungi</taxon>
        <taxon>Fungi incertae sedis</taxon>
        <taxon>Mucoromycota</taxon>
        <taxon>Mucoromycotina</taxon>
        <taxon>Mucoromycetes</taxon>
        <taxon>Mucorales</taxon>
        <taxon>Phycomycetaceae</taxon>
        <taxon>Phycomyces</taxon>
    </lineage>
</organism>
<dbReference type="InterPro" id="IPR018939">
    <property type="entry name" value="Autophagy-rel_prot_27"/>
</dbReference>
<evidence type="ECO:0000256" key="1">
    <source>
        <dbReference type="ARBA" id="ARBA00004472"/>
    </source>
</evidence>
<keyword evidence="4" id="KW-0813">Transport</keyword>
<keyword evidence="6 8" id="KW-0472">Membrane</keyword>
<proteinExistence type="predicted"/>
<keyword evidence="5 8" id="KW-1133">Transmembrane helix</keyword>
<comment type="caution">
    <text evidence="10">The sequence shown here is derived from an EMBL/GenBank/DDBJ whole genome shotgun (WGS) entry which is preliminary data.</text>
</comment>
<evidence type="ECO:0000256" key="9">
    <source>
        <dbReference type="SAM" id="SignalP"/>
    </source>
</evidence>
<evidence type="ECO:0000256" key="7">
    <source>
        <dbReference type="SAM" id="MobiDB-lite"/>
    </source>
</evidence>